<evidence type="ECO:0000313" key="12">
    <source>
        <dbReference type="Proteomes" id="UP000694888"/>
    </source>
</evidence>
<keyword evidence="8 10" id="KW-0333">Golgi apparatus</keyword>
<evidence type="ECO:0000256" key="8">
    <source>
        <dbReference type="ARBA" id="ARBA00023034"/>
    </source>
</evidence>
<protein>
    <recommendedName>
        <fullName evidence="10">Hexosyltransferase</fullName>
        <ecNumber evidence="10">2.4.1.-</ecNumber>
    </recommendedName>
</protein>
<evidence type="ECO:0000256" key="5">
    <source>
        <dbReference type="ARBA" id="ARBA00022692"/>
    </source>
</evidence>
<keyword evidence="6" id="KW-0735">Signal-anchor</keyword>
<keyword evidence="7" id="KW-1133">Transmembrane helix</keyword>
<reference evidence="13" key="1">
    <citation type="submission" date="2025-08" db="UniProtKB">
        <authorList>
            <consortium name="RefSeq"/>
        </authorList>
    </citation>
    <scope>IDENTIFICATION</scope>
</reference>
<evidence type="ECO:0000256" key="6">
    <source>
        <dbReference type="ARBA" id="ARBA00022968"/>
    </source>
</evidence>
<evidence type="ECO:0000313" key="13">
    <source>
        <dbReference type="RefSeq" id="XP_012943563.1"/>
    </source>
</evidence>
<dbReference type="RefSeq" id="XP_012943563.1">
    <property type="nucleotide sequence ID" value="XM_013088109.2"/>
</dbReference>
<evidence type="ECO:0000256" key="9">
    <source>
        <dbReference type="ARBA" id="ARBA00023136"/>
    </source>
</evidence>
<keyword evidence="9" id="KW-0472">Membrane</keyword>
<dbReference type="Proteomes" id="UP000694888">
    <property type="component" value="Unplaced"/>
</dbReference>
<name>A0ABM1A9T0_APLCA</name>
<evidence type="ECO:0000256" key="2">
    <source>
        <dbReference type="ARBA" id="ARBA00008661"/>
    </source>
</evidence>
<dbReference type="InterPro" id="IPR002659">
    <property type="entry name" value="Glyco_trans_31"/>
</dbReference>
<gene>
    <name evidence="13" type="primary">LOC101852275</name>
</gene>
<evidence type="ECO:0000256" key="3">
    <source>
        <dbReference type="ARBA" id="ARBA00022676"/>
    </source>
</evidence>
<dbReference type="PANTHER" id="PTHR11214:SF314">
    <property type="entry name" value="HEXOSYLTRANSFERASE"/>
    <property type="match status" value="1"/>
</dbReference>
<keyword evidence="4" id="KW-0808">Transferase</keyword>
<evidence type="ECO:0000256" key="10">
    <source>
        <dbReference type="RuleBase" id="RU363063"/>
    </source>
</evidence>
<keyword evidence="5" id="KW-0812">Transmembrane</keyword>
<feature type="compositionally biased region" description="Polar residues" evidence="11">
    <location>
        <begin position="152"/>
        <end position="171"/>
    </location>
</feature>
<keyword evidence="3 10" id="KW-0328">Glycosyltransferase</keyword>
<evidence type="ECO:0000256" key="1">
    <source>
        <dbReference type="ARBA" id="ARBA00004323"/>
    </source>
</evidence>
<comment type="similarity">
    <text evidence="2 10">Belongs to the glycosyltransferase 31 family.</text>
</comment>
<feature type="compositionally biased region" description="Low complexity" evidence="11">
    <location>
        <begin position="121"/>
        <end position="135"/>
    </location>
</feature>
<evidence type="ECO:0000256" key="11">
    <source>
        <dbReference type="SAM" id="MobiDB-lite"/>
    </source>
</evidence>
<keyword evidence="12" id="KW-1185">Reference proteome</keyword>
<dbReference type="EC" id="2.4.1.-" evidence="10"/>
<comment type="subcellular location">
    <subcellularLocation>
        <location evidence="1 10">Golgi apparatus membrane</location>
        <topology evidence="1 10">Single-pass type II membrane protein</topology>
    </subcellularLocation>
</comment>
<evidence type="ECO:0000256" key="7">
    <source>
        <dbReference type="ARBA" id="ARBA00022989"/>
    </source>
</evidence>
<dbReference type="PANTHER" id="PTHR11214">
    <property type="entry name" value="BETA-1,3-N-ACETYLGLUCOSAMINYLTRANSFERASE"/>
    <property type="match status" value="1"/>
</dbReference>
<feature type="region of interest" description="Disordered" evidence="11">
    <location>
        <begin position="104"/>
        <end position="172"/>
    </location>
</feature>
<accession>A0ABM1A9T0</accession>
<organism evidence="12 13">
    <name type="scientific">Aplysia californica</name>
    <name type="common">California sea hare</name>
    <dbReference type="NCBI Taxonomy" id="6500"/>
    <lineage>
        <taxon>Eukaryota</taxon>
        <taxon>Metazoa</taxon>
        <taxon>Spiralia</taxon>
        <taxon>Lophotrochozoa</taxon>
        <taxon>Mollusca</taxon>
        <taxon>Gastropoda</taxon>
        <taxon>Heterobranchia</taxon>
        <taxon>Euthyneura</taxon>
        <taxon>Tectipleura</taxon>
        <taxon>Aplysiida</taxon>
        <taxon>Aplysioidea</taxon>
        <taxon>Aplysiidae</taxon>
        <taxon>Aplysia</taxon>
    </lineage>
</organism>
<evidence type="ECO:0000256" key="4">
    <source>
        <dbReference type="ARBA" id="ARBA00022679"/>
    </source>
</evidence>
<dbReference type="GeneID" id="101852275"/>
<proteinExistence type="inferred from homology"/>
<dbReference type="Pfam" id="PF01762">
    <property type="entry name" value="Galactosyl_T"/>
    <property type="match status" value="1"/>
</dbReference>
<sequence>MFIKRCVDCFRPRFSRFTLVSLCAVGLLVLLSTFPRTLLMNAGNYRPDVSIDTTVTPNPRAEVRTDMKGNPTSSLTFLSDARRAINSVQKYVISKLHNSSLRLQHINSTPASRSKHTTDRSLNTPTQTTLPTTSQDAGEDFTTFTDDDVLGSDNSSRSTGVDDVSNMTSTARRGRKVVNPHDFRYIHQSADVCRGREVELVLGAPTSADNFRGRKTIRETWGQYAKNPEHRTALLFFLGRPRTKFFQTRIDQESETFGDIVQEDFLDTYRNLSLKSVALMKWVSESCPNSTFVLKADDDMYINVPRLLKDLRAQYQRTRTFIMGQSHARSAVIRDKKNKWYVALSHYPGRYFPHYMSGCAYSLTTSAAKRIYQESLYVPDFFLEDVYLTGMLAQRTSVPLINNWKFNGQKIAPNGCNYQKRISGHKNSMDEIRKIHKELQDPNIVCYFQNGRK</sequence>
<dbReference type="Gene3D" id="3.90.550.50">
    <property type="match status" value="1"/>
</dbReference>